<name>A0A017SWG8_9BACT</name>
<dbReference type="AlphaFoldDB" id="A0A017SWG8"/>
<evidence type="ECO:0000313" key="2">
    <source>
        <dbReference type="EMBL" id="EYF01319.1"/>
    </source>
</evidence>
<organism evidence="2 3">
    <name type="scientific">Chondromyces apiculatus DSM 436</name>
    <dbReference type="NCBI Taxonomy" id="1192034"/>
    <lineage>
        <taxon>Bacteria</taxon>
        <taxon>Pseudomonadati</taxon>
        <taxon>Myxococcota</taxon>
        <taxon>Polyangia</taxon>
        <taxon>Polyangiales</taxon>
        <taxon>Polyangiaceae</taxon>
        <taxon>Chondromyces</taxon>
    </lineage>
</organism>
<sequence length="46" mass="5296">MLRVLILKQMQNFSYEELEFHLADSTTYRAFCRLGIVVAGPSKSTM</sequence>
<dbReference type="InterPro" id="IPR008490">
    <property type="entry name" value="Transposase_InsH_N"/>
</dbReference>
<evidence type="ECO:0000313" key="3">
    <source>
        <dbReference type="Proteomes" id="UP000019678"/>
    </source>
</evidence>
<dbReference type="Pfam" id="PF05598">
    <property type="entry name" value="DUF772"/>
    <property type="match status" value="1"/>
</dbReference>
<reference evidence="2 3" key="1">
    <citation type="submission" date="2013-05" db="EMBL/GenBank/DDBJ databases">
        <title>Genome assembly of Chondromyces apiculatus DSM 436.</title>
        <authorList>
            <person name="Sharma G."/>
            <person name="Khatri I."/>
            <person name="Kaur C."/>
            <person name="Mayilraj S."/>
            <person name="Subramanian S."/>
        </authorList>
    </citation>
    <scope>NUCLEOTIDE SEQUENCE [LARGE SCALE GENOMIC DNA]</scope>
    <source>
        <strain evidence="2 3">DSM 436</strain>
    </source>
</reference>
<dbReference type="Proteomes" id="UP000019678">
    <property type="component" value="Unassembled WGS sequence"/>
</dbReference>
<keyword evidence="3" id="KW-1185">Reference proteome</keyword>
<evidence type="ECO:0000259" key="1">
    <source>
        <dbReference type="Pfam" id="PF05598"/>
    </source>
</evidence>
<proteinExistence type="predicted"/>
<protein>
    <recommendedName>
        <fullName evidence="1">Transposase InsH N-terminal domain-containing protein</fullName>
    </recommendedName>
</protein>
<gene>
    <name evidence="2" type="ORF">CAP_8473</name>
</gene>
<comment type="caution">
    <text evidence="2">The sequence shown here is derived from an EMBL/GenBank/DDBJ whole genome shotgun (WGS) entry which is preliminary data.</text>
</comment>
<feature type="domain" description="Transposase InsH N-terminal" evidence="1">
    <location>
        <begin position="1"/>
        <end position="46"/>
    </location>
</feature>
<dbReference type="EMBL" id="ASRX01000084">
    <property type="protein sequence ID" value="EYF01319.1"/>
    <property type="molecule type" value="Genomic_DNA"/>
</dbReference>
<accession>A0A017SWG8</accession>